<organism evidence="1 2">
    <name type="scientific">Breznakibacter xylanolyticus</name>
    <dbReference type="NCBI Taxonomy" id="990"/>
    <lineage>
        <taxon>Bacteria</taxon>
        <taxon>Pseudomonadati</taxon>
        <taxon>Bacteroidota</taxon>
        <taxon>Bacteroidia</taxon>
        <taxon>Marinilabiliales</taxon>
        <taxon>Marinilabiliaceae</taxon>
        <taxon>Breznakibacter</taxon>
    </lineage>
</organism>
<protein>
    <submittedName>
        <fullName evidence="1">Uncharacterized protein DUF4406</fullName>
    </submittedName>
</protein>
<dbReference type="EMBL" id="QKZK01000038">
    <property type="protein sequence ID" value="PZX11679.1"/>
    <property type="molecule type" value="Genomic_DNA"/>
</dbReference>
<gene>
    <name evidence="1" type="ORF">LX69_03091</name>
</gene>
<dbReference type="OrthoDB" id="1149194at2"/>
<proteinExistence type="predicted"/>
<evidence type="ECO:0000313" key="2">
    <source>
        <dbReference type="Proteomes" id="UP000249239"/>
    </source>
</evidence>
<dbReference type="RefSeq" id="WP_111446899.1">
    <property type="nucleotide sequence ID" value="NZ_QKZK01000038.1"/>
</dbReference>
<dbReference type="Pfam" id="PF14359">
    <property type="entry name" value="DUF4406"/>
    <property type="match status" value="1"/>
</dbReference>
<dbReference type="InterPro" id="IPR025518">
    <property type="entry name" value="DUF4406"/>
</dbReference>
<accession>A0A2W7PQJ2</accession>
<dbReference type="Proteomes" id="UP000249239">
    <property type="component" value="Unassembled WGS sequence"/>
</dbReference>
<sequence length="111" mass="12564">MATIYICGVDNPDDEKDSCVDTEKVKARLKSLKCAVVNPSEMAFSKMSWSDTLSNRVELLKKSHAVYVLPNWRDSIMARIELTVAMDLKLQTFFHPISNKELKQLVTTLDG</sequence>
<dbReference type="AlphaFoldDB" id="A0A2W7PQJ2"/>
<name>A0A2W7PQJ2_9BACT</name>
<dbReference type="SUPFAM" id="SSF52309">
    <property type="entry name" value="N-(deoxy)ribosyltransferase-like"/>
    <property type="match status" value="1"/>
</dbReference>
<reference evidence="1 2" key="1">
    <citation type="submission" date="2018-06" db="EMBL/GenBank/DDBJ databases">
        <title>Genomic Encyclopedia of Archaeal and Bacterial Type Strains, Phase II (KMG-II): from individual species to whole genera.</title>
        <authorList>
            <person name="Goeker M."/>
        </authorList>
    </citation>
    <scope>NUCLEOTIDE SEQUENCE [LARGE SCALE GENOMIC DNA]</scope>
    <source>
        <strain evidence="1 2">DSM 6779</strain>
    </source>
</reference>
<keyword evidence="2" id="KW-1185">Reference proteome</keyword>
<comment type="caution">
    <text evidence="1">The sequence shown here is derived from an EMBL/GenBank/DDBJ whole genome shotgun (WGS) entry which is preliminary data.</text>
</comment>
<evidence type="ECO:0000313" key="1">
    <source>
        <dbReference type="EMBL" id="PZX11679.1"/>
    </source>
</evidence>